<dbReference type="CDD" id="cd06171">
    <property type="entry name" value="Sigma70_r4"/>
    <property type="match status" value="1"/>
</dbReference>
<keyword evidence="2 6" id="KW-0805">Transcription regulation</keyword>
<protein>
    <recommendedName>
        <fullName evidence="6">RNA polymerase sigma factor</fullName>
    </recommendedName>
</protein>
<dbReference type="Gene3D" id="1.10.10.10">
    <property type="entry name" value="Winged helix-like DNA-binding domain superfamily/Winged helix DNA-binding domain"/>
    <property type="match status" value="1"/>
</dbReference>
<dbReference type="InterPro" id="IPR014284">
    <property type="entry name" value="RNA_pol_sigma-70_dom"/>
</dbReference>
<dbReference type="InterPro" id="IPR036388">
    <property type="entry name" value="WH-like_DNA-bd_sf"/>
</dbReference>
<gene>
    <name evidence="10" type="ORF">J2S67_001028</name>
</gene>
<dbReference type="EMBL" id="JAVDXX010000001">
    <property type="protein sequence ID" value="MDR7293760.1"/>
    <property type="molecule type" value="Genomic_DNA"/>
</dbReference>
<evidence type="ECO:0000256" key="4">
    <source>
        <dbReference type="ARBA" id="ARBA00023125"/>
    </source>
</evidence>
<sequence length="269" mass="30571">MARTHNHEALESYEAEDIQPGDVSQAGASEHHSTHAEETQQTEPTAQPDPMQADSGPVDPDQETTEERRERFERDAFKYVDQLYSAALRMARHPADAEDLVQEAFAKAYASFHQYKPGTNLRAWLYRILTNTYINLYRKRQREPIRSGTDQVEDWQLGAQIERGDQALRSAEAQALDSLPDSEVKRALQEIPEEFRLAVYFVDVEGFPYKEAADILGVPIGTIMSRLHRGRRQLREMLSDYAVGRTESTTGAKKNGKKSTKKVSDKEQS</sequence>
<feature type="domain" description="RNA polymerase sigma factor 70 region 4 type 2" evidence="9">
    <location>
        <begin position="183"/>
        <end position="234"/>
    </location>
</feature>
<feature type="region of interest" description="Disordered" evidence="7">
    <location>
        <begin position="1"/>
        <end position="72"/>
    </location>
</feature>
<evidence type="ECO:0000256" key="3">
    <source>
        <dbReference type="ARBA" id="ARBA00023082"/>
    </source>
</evidence>
<evidence type="ECO:0000256" key="7">
    <source>
        <dbReference type="SAM" id="MobiDB-lite"/>
    </source>
</evidence>
<keyword evidence="5 6" id="KW-0804">Transcription</keyword>
<comment type="similarity">
    <text evidence="1 6">Belongs to the sigma-70 factor family. ECF subfamily.</text>
</comment>
<feature type="compositionally biased region" description="Basic and acidic residues" evidence="7">
    <location>
        <begin position="29"/>
        <end position="38"/>
    </location>
</feature>
<dbReference type="NCBIfam" id="TIGR02937">
    <property type="entry name" value="sigma70-ECF"/>
    <property type="match status" value="1"/>
</dbReference>
<comment type="caution">
    <text evidence="10">The sequence shown here is derived from an EMBL/GenBank/DDBJ whole genome shotgun (WGS) entry which is preliminary data.</text>
</comment>
<reference evidence="10" key="1">
    <citation type="submission" date="2023-07" db="EMBL/GenBank/DDBJ databases">
        <title>Sequencing the genomes of 1000 actinobacteria strains.</title>
        <authorList>
            <person name="Klenk H.-P."/>
        </authorList>
    </citation>
    <scope>NUCLEOTIDE SEQUENCE</scope>
    <source>
        <strain evidence="10">DSM 13068</strain>
    </source>
</reference>
<evidence type="ECO:0000259" key="8">
    <source>
        <dbReference type="Pfam" id="PF04542"/>
    </source>
</evidence>
<dbReference type="Pfam" id="PF04542">
    <property type="entry name" value="Sigma70_r2"/>
    <property type="match status" value="1"/>
</dbReference>
<dbReference type="SUPFAM" id="SSF88659">
    <property type="entry name" value="Sigma3 and sigma4 domains of RNA polymerase sigma factors"/>
    <property type="match status" value="1"/>
</dbReference>
<dbReference type="InterPro" id="IPR039425">
    <property type="entry name" value="RNA_pol_sigma-70-like"/>
</dbReference>
<evidence type="ECO:0000259" key="9">
    <source>
        <dbReference type="Pfam" id="PF08281"/>
    </source>
</evidence>
<dbReference type="PANTHER" id="PTHR43133:SF59">
    <property type="entry name" value="ECF RNA POLYMERASE SIGMA FACTOR SIGR"/>
    <property type="match status" value="1"/>
</dbReference>
<evidence type="ECO:0000256" key="5">
    <source>
        <dbReference type="ARBA" id="ARBA00023163"/>
    </source>
</evidence>
<evidence type="ECO:0000313" key="10">
    <source>
        <dbReference type="EMBL" id="MDR7293760.1"/>
    </source>
</evidence>
<dbReference type="Proteomes" id="UP001180715">
    <property type="component" value="Unassembled WGS sequence"/>
</dbReference>
<evidence type="ECO:0000256" key="6">
    <source>
        <dbReference type="RuleBase" id="RU000716"/>
    </source>
</evidence>
<keyword evidence="11" id="KW-1185">Reference proteome</keyword>
<organism evidence="10 11">
    <name type="scientific">Pseudoglutamicibacter albus</name>
    <dbReference type="NCBI Taxonomy" id="98671"/>
    <lineage>
        <taxon>Bacteria</taxon>
        <taxon>Bacillati</taxon>
        <taxon>Actinomycetota</taxon>
        <taxon>Actinomycetes</taxon>
        <taxon>Micrococcales</taxon>
        <taxon>Micrococcaceae</taxon>
        <taxon>Pseudoglutamicibacter</taxon>
    </lineage>
</organism>
<dbReference type="PANTHER" id="PTHR43133">
    <property type="entry name" value="RNA POLYMERASE ECF-TYPE SIGMA FACTO"/>
    <property type="match status" value="1"/>
</dbReference>
<name>A0ABU1Z151_9MICC</name>
<dbReference type="InterPro" id="IPR007627">
    <property type="entry name" value="RNA_pol_sigma70_r2"/>
</dbReference>
<evidence type="ECO:0000256" key="1">
    <source>
        <dbReference type="ARBA" id="ARBA00010641"/>
    </source>
</evidence>
<keyword evidence="3 6" id="KW-0731">Sigma factor</keyword>
<dbReference type="InterPro" id="IPR013325">
    <property type="entry name" value="RNA_pol_sigma_r2"/>
</dbReference>
<accession>A0ABU1Z151</accession>
<dbReference type="SUPFAM" id="SSF88946">
    <property type="entry name" value="Sigma2 domain of RNA polymerase sigma factors"/>
    <property type="match status" value="1"/>
</dbReference>
<dbReference type="InterPro" id="IPR000838">
    <property type="entry name" value="RNA_pol_sigma70_ECF_CS"/>
</dbReference>
<evidence type="ECO:0000256" key="2">
    <source>
        <dbReference type="ARBA" id="ARBA00023015"/>
    </source>
</evidence>
<dbReference type="NCBIfam" id="TIGR02947">
    <property type="entry name" value="SigH_actino"/>
    <property type="match status" value="1"/>
</dbReference>
<dbReference type="Pfam" id="PF08281">
    <property type="entry name" value="Sigma70_r4_2"/>
    <property type="match status" value="1"/>
</dbReference>
<feature type="region of interest" description="Disordered" evidence="7">
    <location>
        <begin position="244"/>
        <end position="269"/>
    </location>
</feature>
<keyword evidence="4 6" id="KW-0238">DNA-binding</keyword>
<evidence type="ECO:0000313" key="11">
    <source>
        <dbReference type="Proteomes" id="UP001180715"/>
    </source>
</evidence>
<dbReference type="PROSITE" id="PS01063">
    <property type="entry name" value="SIGMA70_ECF"/>
    <property type="match status" value="1"/>
</dbReference>
<dbReference type="InterPro" id="IPR013249">
    <property type="entry name" value="RNA_pol_sigma70_r4_t2"/>
</dbReference>
<dbReference type="InterPro" id="IPR013324">
    <property type="entry name" value="RNA_pol_sigma_r3/r4-like"/>
</dbReference>
<dbReference type="Gene3D" id="1.10.1740.10">
    <property type="match status" value="1"/>
</dbReference>
<dbReference type="InterPro" id="IPR014293">
    <property type="entry name" value="RNA_pol_sigma70_actinobac"/>
</dbReference>
<feature type="compositionally biased region" description="Basic and acidic residues" evidence="7">
    <location>
        <begin position="1"/>
        <end position="10"/>
    </location>
</feature>
<feature type="domain" description="RNA polymerase sigma-70 region 2" evidence="8">
    <location>
        <begin position="79"/>
        <end position="142"/>
    </location>
</feature>
<proteinExistence type="inferred from homology"/>